<proteinExistence type="predicted"/>
<reference evidence="3 4" key="1">
    <citation type="submission" date="2019-05" db="EMBL/GenBank/DDBJ databases">
        <title>Emergence of the Ug99 lineage of the wheat stem rust pathogen through somatic hybridization.</title>
        <authorList>
            <person name="Li F."/>
            <person name="Upadhyaya N.M."/>
            <person name="Sperschneider J."/>
            <person name="Matny O."/>
            <person name="Nguyen-Phuc H."/>
            <person name="Mago R."/>
            <person name="Raley C."/>
            <person name="Miller M.E."/>
            <person name="Silverstein K.A.T."/>
            <person name="Henningsen E."/>
            <person name="Hirsch C.D."/>
            <person name="Visser B."/>
            <person name="Pretorius Z.A."/>
            <person name="Steffenson B.J."/>
            <person name="Schwessinger B."/>
            <person name="Dodds P.N."/>
            <person name="Figueroa M."/>
        </authorList>
    </citation>
    <scope>NUCLEOTIDE SEQUENCE [LARGE SCALE GENOMIC DNA]</scope>
    <source>
        <strain evidence="1">21-0</strain>
        <strain evidence="2 4">Ug99</strain>
    </source>
</reference>
<keyword evidence="3" id="KW-1185">Reference proteome</keyword>
<dbReference type="Proteomes" id="UP000324748">
    <property type="component" value="Unassembled WGS sequence"/>
</dbReference>
<comment type="caution">
    <text evidence="2">The sequence shown here is derived from an EMBL/GenBank/DDBJ whole genome shotgun (WGS) entry which is preliminary data.</text>
</comment>
<dbReference type="EMBL" id="VSWC01000171">
    <property type="protein sequence ID" value="KAA1070553.1"/>
    <property type="molecule type" value="Genomic_DNA"/>
</dbReference>
<dbReference type="Proteomes" id="UP000325313">
    <property type="component" value="Unassembled WGS sequence"/>
</dbReference>
<evidence type="ECO:0000313" key="2">
    <source>
        <dbReference type="EMBL" id="KAA1089855.1"/>
    </source>
</evidence>
<protein>
    <submittedName>
        <fullName evidence="2">Uncharacterized protein</fullName>
    </submittedName>
</protein>
<organism evidence="2 4">
    <name type="scientific">Puccinia graminis f. sp. tritici</name>
    <dbReference type="NCBI Taxonomy" id="56615"/>
    <lineage>
        <taxon>Eukaryota</taxon>
        <taxon>Fungi</taxon>
        <taxon>Dikarya</taxon>
        <taxon>Basidiomycota</taxon>
        <taxon>Pucciniomycotina</taxon>
        <taxon>Pucciniomycetes</taxon>
        <taxon>Pucciniales</taxon>
        <taxon>Pucciniaceae</taxon>
        <taxon>Puccinia</taxon>
    </lineage>
</organism>
<accession>A0A5B0NKK0</accession>
<sequence length="98" mass="10757">MPYLVDEIKSRLPAAGGIVLFNHSQSFFLPFFQSWWGLQTSLLLARNDLGFVHCDSSLDANSNSTIGADEPTVASADARRRAWCFLGIMKDPLMPPGA</sequence>
<evidence type="ECO:0000313" key="4">
    <source>
        <dbReference type="Proteomes" id="UP000325313"/>
    </source>
</evidence>
<name>A0A5B0NKK0_PUCGR</name>
<dbReference type="EMBL" id="VDEP01000404">
    <property type="protein sequence ID" value="KAA1089855.1"/>
    <property type="molecule type" value="Genomic_DNA"/>
</dbReference>
<evidence type="ECO:0000313" key="1">
    <source>
        <dbReference type="EMBL" id="KAA1070553.1"/>
    </source>
</evidence>
<evidence type="ECO:0000313" key="3">
    <source>
        <dbReference type="Proteomes" id="UP000324748"/>
    </source>
</evidence>
<gene>
    <name evidence="1" type="ORF">PGT21_015780</name>
    <name evidence="2" type="ORF">PGTUg99_023758</name>
</gene>
<dbReference type="AlphaFoldDB" id="A0A5B0NKK0"/>